<dbReference type="Proteomes" id="UP000271464">
    <property type="component" value="Unassembled WGS sequence"/>
</dbReference>
<proteinExistence type="predicted"/>
<name>A0ABY6RS32_9MYCO</name>
<evidence type="ECO:0000313" key="2">
    <source>
        <dbReference type="Proteomes" id="UP000271464"/>
    </source>
</evidence>
<dbReference type="EMBL" id="UPHM01000151">
    <property type="protein sequence ID" value="VBA31959.1"/>
    <property type="molecule type" value="Genomic_DNA"/>
</dbReference>
<accession>A0ABY6RS32</accession>
<comment type="caution">
    <text evidence="1">The sequence shown here is derived from an EMBL/GenBank/DDBJ whole genome shotgun (WGS) entry which is preliminary data.</text>
</comment>
<protein>
    <submittedName>
        <fullName evidence="1">Uncharacterized protein</fullName>
    </submittedName>
</protein>
<organism evidence="1 2">
    <name type="scientific">Mycobacterium persicum</name>
    <dbReference type="NCBI Taxonomy" id="1487726"/>
    <lineage>
        <taxon>Bacteria</taxon>
        <taxon>Bacillati</taxon>
        <taxon>Actinomycetota</taxon>
        <taxon>Actinomycetes</taxon>
        <taxon>Mycobacteriales</taxon>
        <taxon>Mycobacteriaceae</taxon>
        <taxon>Mycobacterium</taxon>
    </lineage>
</organism>
<sequence length="61" mass="6764">MEARLLEALGLGRPLMEGAEAAGDPIVTLPVLFHLMWRRELMADLSLVLGHRTVVWRAGRA</sequence>
<dbReference type="RefSeq" id="WP_122526558.1">
    <property type="nucleotide sequence ID" value="NZ_UPHM01000151.1"/>
</dbReference>
<gene>
    <name evidence="1" type="ORF">LAUMK4_05635</name>
</gene>
<evidence type="ECO:0000313" key="1">
    <source>
        <dbReference type="EMBL" id="VBA31959.1"/>
    </source>
</evidence>
<reference evidence="1 2" key="1">
    <citation type="submission" date="2018-09" db="EMBL/GenBank/DDBJ databases">
        <authorList>
            <person name="Tagini F."/>
        </authorList>
    </citation>
    <scope>NUCLEOTIDE SEQUENCE [LARGE SCALE GENOMIC DNA]</scope>
    <source>
        <strain evidence="1 2">MK4</strain>
    </source>
</reference>
<keyword evidence="2" id="KW-1185">Reference proteome</keyword>